<gene>
    <name evidence="1" type="ORF">BacF7301_10370</name>
</gene>
<dbReference type="EMBL" id="CP050831">
    <property type="protein sequence ID" value="QIU94520.1"/>
    <property type="molecule type" value="Genomic_DNA"/>
</dbReference>
<dbReference type="Pfam" id="PF14081">
    <property type="entry name" value="DUF4262"/>
    <property type="match status" value="1"/>
</dbReference>
<accession>A0A6H0KMD5</accession>
<evidence type="ECO:0000313" key="1">
    <source>
        <dbReference type="EMBL" id="QIU94520.1"/>
    </source>
</evidence>
<proteinExistence type="predicted"/>
<reference evidence="1 2" key="1">
    <citation type="submission" date="2020-03" db="EMBL/GenBank/DDBJ databases">
        <title>Genomic analysis of Bacteroides faecium CBA7301.</title>
        <authorList>
            <person name="Kim J."/>
            <person name="Roh S.W."/>
        </authorList>
    </citation>
    <scope>NUCLEOTIDE SEQUENCE [LARGE SCALE GENOMIC DNA]</scope>
    <source>
        <strain evidence="1 2">CBA7301</strain>
    </source>
</reference>
<protein>
    <submittedName>
        <fullName evidence="1">DUF4262 domain-containing protein</fullName>
    </submittedName>
</protein>
<dbReference type="InterPro" id="IPR025358">
    <property type="entry name" value="DUF4262"/>
</dbReference>
<organism evidence="1 2">
    <name type="scientific">Bacteroides faecium</name>
    <dbReference type="NCBI Taxonomy" id="2715212"/>
    <lineage>
        <taxon>Bacteria</taxon>
        <taxon>Pseudomonadati</taxon>
        <taxon>Bacteroidota</taxon>
        <taxon>Bacteroidia</taxon>
        <taxon>Bacteroidales</taxon>
        <taxon>Bacteroidaceae</taxon>
        <taxon>Bacteroides</taxon>
    </lineage>
</organism>
<sequence>MKEFEKINSDIDKYGFSVILIEATDYLPSFAYSIGLWKTCKHPEIIVFGLSIDILHSIVNEVGKFVLNGNIVQPNELYCDFLENGSNYFLQVDKRSLNDYVGFALDYYNFVFPVLEFIWTDKNGCFPWDENFDSNLKFKQPLLDRNYDFKFFESENLGVFTTKQWLEESKPILNVVHDSDGDWQFLTGEQTGKDIKLVALKELILKDATLNEVFDLDYGEEAHRKSIEDEWERNYIESDNE</sequence>
<dbReference type="RefSeq" id="WP_167962525.1">
    <property type="nucleotide sequence ID" value="NZ_CP050831.1"/>
</dbReference>
<dbReference type="AlphaFoldDB" id="A0A6H0KMD5"/>
<dbReference type="KEGG" id="bfc:BacF7301_10370"/>
<evidence type="ECO:0000313" key="2">
    <source>
        <dbReference type="Proteomes" id="UP000501780"/>
    </source>
</evidence>
<dbReference type="Proteomes" id="UP000501780">
    <property type="component" value="Chromosome"/>
</dbReference>
<name>A0A6H0KMD5_9BACE</name>
<keyword evidence="2" id="KW-1185">Reference proteome</keyword>